<evidence type="ECO:0000313" key="3">
    <source>
        <dbReference type="Proteomes" id="UP000715095"/>
    </source>
</evidence>
<proteinExistence type="predicted"/>
<feature type="transmembrane region" description="Helical" evidence="1">
    <location>
        <begin position="49"/>
        <end position="68"/>
    </location>
</feature>
<keyword evidence="1" id="KW-1133">Transmembrane helix</keyword>
<organism evidence="2 3">
    <name type="scientific">Sutterella massiliensis</name>
    <dbReference type="NCBI Taxonomy" id="1816689"/>
    <lineage>
        <taxon>Bacteria</taxon>
        <taxon>Pseudomonadati</taxon>
        <taxon>Pseudomonadota</taxon>
        <taxon>Betaproteobacteria</taxon>
        <taxon>Burkholderiales</taxon>
        <taxon>Sutterellaceae</taxon>
        <taxon>Sutterella</taxon>
    </lineage>
</organism>
<comment type="caution">
    <text evidence="2">The sequence shown here is derived from an EMBL/GenBank/DDBJ whole genome shotgun (WGS) entry which is preliminary data.</text>
</comment>
<evidence type="ECO:0000313" key="2">
    <source>
        <dbReference type="EMBL" id="MBM6703141.1"/>
    </source>
</evidence>
<dbReference type="Proteomes" id="UP000715095">
    <property type="component" value="Unassembled WGS sequence"/>
</dbReference>
<sequence>MKTTDASAASNAKSPLLTLCRVFTFTAALGFMALIVIYPRAIADDMSSVPHGALVGLLFGMSIAWVWGLGFVPKRPALRLLFSPWLAWALMLVFSWIIFIK</sequence>
<keyword evidence="1" id="KW-0812">Transmembrane</keyword>
<dbReference type="Pfam" id="PF09600">
    <property type="entry name" value="Cyd_oper_YbgE"/>
    <property type="match status" value="1"/>
</dbReference>
<dbReference type="RefSeq" id="WP_205101521.1">
    <property type="nucleotide sequence ID" value="NZ_JACJJC010000001.1"/>
</dbReference>
<accession>A0ABS2DP61</accession>
<gene>
    <name evidence="2" type="ORF">H6A60_01245</name>
</gene>
<keyword evidence="1" id="KW-0472">Membrane</keyword>
<dbReference type="EMBL" id="JACJJC010000001">
    <property type="protein sequence ID" value="MBM6703141.1"/>
    <property type="molecule type" value="Genomic_DNA"/>
</dbReference>
<dbReference type="InterPro" id="IPR011846">
    <property type="entry name" value="Cyd_oper_YbgE"/>
</dbReference>
<name>A0ABS2DP61_9BURK</name>
<keyword evidence="3" id="KW-1185">Reference proteome</keyword>
<feature type="transmembrane region" description="Helical" evidence="1">
    <location>
        <begin position="80"/>
        <end position="100"/>
    </location>
</feature>
<feature type="transmembrane region" description="Helical" evidence="1">
    <location>
        <begin position="16"/>
        <end position="37"/>
    </location>
</feature>
<evidence type="ECO:0000256" key="1">
    <source>
        <dbReference type="SAM" id="Phobius"/>
    </source>
</evidence>
<reference evidence="2 3" key="1">
    <citation type="journal article" date="2021" name="Sci. Rep.">
        <title>The distribution of antibiotic resistance genes in chicken gut microbiota commensals.</title>
        <authorList>
            <person name="Juricova H."/>
            <person name="Matiasovicova J."/>
            <person name="Kubasova T."/>
            <person name="Cejkova D."/>
            <person name="Rychlik I."/>
        </authorList>
    </citation>
    <scope>NUCLEOTIDE SEQUENCE [LARGE SCALE GENOMIC DNA]</scope>
    <source>
        <strain evidence="2 3">An829</strain>
    </source>
</reference>
<protein>
    <submittedName>
        <fullName evidence="2">Cyd operon YbgE family protein</fullName>
    </submittedName>
</protein>